<name>A0A9D1X204_9FIRM</name>
<protein>
    <submittedName>
        <fullName evidence="4">C39 family peptidase</fullName>
    </submittedName>
</protein>
<feature type="compositionally biased region" description="Low complexity" evidence="1">
    <location>
        <begin position="99"/>
        <end position="138"/>
    </location>
</feature>
<proteinExistence type="predicted"/>
<dbReference type="EMBL" id="DXEQ01000011">
    <property type="protein sequence ID" value="HIX71483.1"/>
    <property type="molecule type" value="Genomic_DNA"/>
</dbReference>
<reference evidence="4" key="2">
    <citation type="submission" date="2021-04" db="EMBL/GenBank/DDBJ databases">
        <authorList>
            <person name="Gilroy R."/>
        </authorList>
    </citation>
    <scope>NUCLEOTIDE SEQUENCE</scope>
    <source>
        <strain evidence="4">ChiSxjej3B15-1167</strain>
    </source>
</reference>
<dbReference type="Proteomes" id="UP000886805">
    <property type="component" value="Unassembled WGS sequence"/>
</dbReference>
<feature type="chain" id="PRO_5038527689" evidence="2">
    <location>
        <begin position="27"/>
        <end position="509"/>
    </location>
</feature>
<evidence type="ECO:0000256" key="2">
    <source>
        <dbReference type="SAM" id="SignalP"/>
    </source>
</evidence>
<evidence type="ECO:0000313" key="5">
    <source>
        <dbReference type="Proteomes" id="UP000886805"/>
    </source>
</evidence>
<organism evidence="4 5">
    <name type="scientific">Candidatus Anaerobutyricum stercoripullorum</name>
    <dbReference type="NCBI Taxonomy" id="2838456"/>
    <lineage>
        <taxon>Bacteria</taxon>
        <taxon>Bacillati</taxon>
        <taxon>Bacillota</taxon>
        <taxon>Clostridia</taxon>
        <taxon>Lachnospirales</taxon>
        <taxon>Lachnospiraceae</taxon>
        <taxon>Anaerobutyricum</taxon>
    </lineage>
</organism>
<evidence type="ECO:0000259" key="3">
    <source>
        <dbReference type="Pfam" id="PF13529"/>
    </source>
</evidence>
<evidence type="ECO:0000313" key="4">
    <source>
        <dbReference type="EMBL" id="HIX71483.1"/>
    </source>
</evidence>
<accession>A0A9D1X204</accession>
<feature type="compositionally biased region" description="Low complexity" evidence="1">
    <location>
        <begin position="79"/>
        <end position="91"/>
    </location>
</feature>
<comment type="caution">
    <text evidence="4">The sequence shown here is derived from an EMBL/GenBank/DDBJ whole genome shotgun (WGS) entry which is preliminary data.</text>
</comment>
<evidence type="ECO:0000256" key="1">
    <source>
        <dbReference type="SAM" id="MobiDB-lite"/>
    </source>
</evidence>
<reference evidence="4" key="1">
    <citation type="journal article" date="2021" name="PeerJ">
        <title>Extensive microbial diversity within the chicken gut microbiome revealed by metagenomics and culture.</title>
        <authorList>
            <person name="Gilroy R."/>
            <person name="Ravi A."/>
            <person name="Getino M."/>
            <person name="Pursley I."/>
            <person name="Horton D.L."/>
            <person name="Alikhan N.F."/>
            <person name="Baker D."/>
            <person name="Gharbi K."/>
            <person name="Hall N."/>
            <person name="Watson M."/>
            <person name="Adriaenssens E.M."/>
            <person name="Foster-Nyarko E."/>
            <person name="Jarju S."/>
            <person name="Secka A."/>
            <person name="Antonio M."/>
            <person name="Oren A."/>
            <person name="Chaudhuri R.R."/>
            <person name="La Ragione R."/>
            <person name="Hildebrand F."/>
            <person name="Pallen M.J."/>
        </authorList>
    </citation>
    <scope>NUCLEOTIDE SEQUENCE</scope>
    <source>
        <strain evidence="4">ChiSxjej3B15-1167</strain>
    </source>
</reference>
<feature type="region of interest" description="Disordered" evidence="1">
    <location>
        <begin position="31"/>
        <end position="186"/>
    </location>
</feature>
<dbReference type="AlphaFoldDB" id="A0A9D1X204"/>
<feature type="compositionally biased region" description="Basic and acidic residues" evidence="1">
    <location>
        <begin position="46"/>
        <end position="73"/>
    </location>
</feature>
<gene>
    <name evidence="4" type="ORF">H9849_00530</name>
</gene>
<feature type="compositionally biased region" description="Low complexity" evidence="1">
    <location>
        <begin position="145"/>
        <end position="158"/>
    </location>
</feature>
<feature type="compositionally biased region" description="Basic and acidic residues" evidence="1">
    <location>
        <begin position="159"/>
        <end position="170"/>
    </location>
</feature>
<dbReference type="InterPro" id="IPR039564">
    <property type="entry name" value="Peptidase_C39-like"/>
</dbReference>
<feature type="signal peptide" evidence="2">
    <location>
        <begin position="1"/>
        <end position="26"/>
    </location>
</feature>
<feature type="compositionally biased region" description="Basic and acidic residues" evidence="1">
    <location>
        <begin position="177"/>
        <end position="186"/>
    </location>
</feature>
<dbReference type="Gene3D" id="3.90.70.10">
    <property type="entry name" value="Cysteine proteinases"/>
    <property type="match status" value="1"/>
</dbReference>
<sequence>MHFLKHFTVWGLCAIMLGTQPSIAYMAEVSARETATYESDAQAGSGKERSAEGDTRKQSTEDSSSGDKDKPDSSEESSSESSSESSESSESSSEDSSGEDSSQATDDSSETDSSTESSEESSTTDTSSTTEESGTTESTTEEAAAETSASAAQSSTAASKKDDASADKTDTSASPEEDSKSSKRKKDAVIIDKEVKKLDDSIISEEESAEKDEDPEAVIPKIYGTAQITTRDDAEYMGDFVYFNQTDSIWNQNGYRIASAGCGPTSMAVVISSLTKKWVTPVDATVWAYEHGYYSSAGSAHALIPAMAEAYGLKCKGVGTDYEAIRTALKKGRPVVALMGPGYFTRRGHFMVLIGIDDEDNVTVADVGSRTRSAYKYALSDIISQSKSASAGGPFWVISKPKRKKKKVTYTSPQNDYVIHVKEDGREKSIAFQLGDQVSYQGQEGIIIRFENRKAYITGADGHAMKAADGDRAIPLSDLQIVKRADGMIYTAMAARNAADKGATDNSQK</sequence>
<feature type="domain" description="Peptidase C39-like" evidence="3">
    <location>
        <begin position="239"/>
        <end position="366"/>
    </location>
</feature>
<keyword evidence="2" id="KW-0732">Signal</keyword>
<dbReference type="Pfam" id="PF13529">
    <property type="entry name" value="Peptidase_C39_2"/>
    <property type="match status" value="1"/>
</dbReference>